<accession>A0A814HP17</accession>
<dbReference type="AlphaFoldDB" id="A0A814HP17"/>
<feature type="coiled-coil region" evidence="1">
    <location>
        <begin position="22"/>
        <end position="49"/>
    </location>
</feature>
<comment type="caution">
    <text evidence="2">The sequence shown here is derived from an EMBL/GenBank/DDBJ whole genome shotgun (WGS) entry which is preliminary data.</text>
</comment>
<protein>
    <submittedName>
        <fullName evidence="2">Uncharacterized protein</fullName>
    </submittedName>
</protein>
<evidence type="ECO:0000256" key="1">
    <source>
        <dbReference type="SAM" id="Coils"/>
    </source>
</evidence>
<evidence type="ECO:0000313" key="2">
    <source>
        <dbReference type="EMBL" id="CAF1012823.1"/>
    </source>
</evidence>
<keyword evidence="3" id="KW-1185">Reference proteome</keyword>
<dbReference type="OrthoDB" id="6614111at2759"/>
<sequence length="106" mass="12695">MDNEEKTIYYVRDFNENGEIRKVEISNQILEEIEQLNEMKNEINRILGKCEKLVGFFKFSEFLSRRLKEKQEALNFSTRIKLLQDCATRWKSSQNMVESIIINREA</sequence>
<reference evidence="2" key="1">
    <citation type="submission" date="2021-02" db="EMBL/GenBank/DDBJ databases">
        <authorList>
            <person name="Nowell W R."/>
        </authorList>
    </citation>
    <scope>NUCLEOTIDE SEQUENCE</scope>
    <source>
        <strain evidence="2">Ploen Becks lab</strain>
    </source>
</reference>
<evidence type="ECO:0000313" key="3">
    <source>
        <dbReference type="Proteomes" id="UP000663879"/>
    </source>
</evidence>
<organism evidence="2 3">
    <name type="scientific">Brachionus calyciflorus</name>
    <dbReference type="NCBI Taxonomy" id="104777"/>
    <lineage>
        <taxon>Eukaryota</taxon>
        <taxon>Metazoa</taxon>
        <taxon>Spiralia</taxon>
        <taxon>Gnathifera</taxon>
        <taxon>Rotifera</taxon>
        <taxon>Eurotatoria</taxon>
        <taxon>Monogononta</taxon>
        <taxon>Pseudotrocha</taxon>
        <taxon>Ploima</taxon>
        <taxon>Brachionidae</taxon>
        <taxon>Brachionus</taxon>
    </lineage>
</organism>
<dbReference type="Proteomes" id="UP000663879">
    <property type="component" value="Unassembled WGS sequence"/>
</dbReference>
<proteinExistence type="predicted"/>
<dbReference type="EMBL" id="CAJNOC010004193">
    <property type="protein sequence ID" value="CAF1012823.1"/>
    <property type="molecule type" value="Genomic_DNA"/>
</dbReference>
<name>A0A814HP17_9BILA</name>
<keyword evidence="1" id="KW-0175">Coiled coil</keyword>
<gene>
    <name evidence="2" type="ORF">OXX778_LOCUS16979</name>
</gene>